<reference evidence="4" key="1">
    <citation type="submission" date="2017-04" db="EMBL/GenBank/DDBJ databases">
        <authorList>
            <person name="Song Y."/>
            <person name="Cho B.-K."/>
        </authorList>
    </citation>
    <scope>NUCLEOTIDE SEQUENCE [LARGE SCALE GENOMIC DNA]</scope>
    <source>
        <strain evidence="4">SL1</strain>
    </source>
</reference>
<dbReference type="Gene3D" id="6.20.240.60">
    <property type="match status" value="1"/>
</dbReference>
<feature type="chain" id="PRO_5015938583" evidence="1">
    <location>
        <begin position="27"/>
        <end position="259"/>
    </location>
</feature>
<dbReference type="GO" id="GO:0008932">
    <property type="term" value="F:lytic endotransglycosylase activity"/>
    <property type="evidence" value="ECO:0007669"/>
    <property type="project" value="TreeGrafter"/>
</dbReference>
<keyword evidence="1" id="KW-0732">Signal</keyword>
<dbReference type="Proteomes" id="UP000244910">
    <property type="component" value="Chromosome"/>
</dbReference>
<dbReference type="SMART" id="SM00257">
    <property type="entry name" value="LysM"/>
    <property type="match status" value="2"/>
</dbReference>
<feature type="signal peptide" evidence="1">
    <location>
        <begin position="1"/>
        <end position="26"/>
    </location>
</feature>
<dbReference type="AlphaFoldDB" id="A0A2U8DMT1"/>
<name>A0A2U8DMT1_9CLOT</name>
<dbReference type="InterPro" id="IPR042047">
    <property type="entry name" value="SleB_dom1"/>
</dbReference>
<dbReference type="Pfam" id="PF07486">
    <property type="entry name" value="Hydrolase_2"/>
    <property type="match status" value="1"/>
</dbReference>
<feature type="domain" description="LysM" evidence="2">
    <location>
        <begin position="27"/>
        <end position="70"/>
    </location>
</feature>
<proteinExistence type="predicted"/>
<dbReference type="PANTHER" id="PTHR33734">
    <property type="entry name" value="LYSM DOMAIN-CONTAINING GPI-ANCHORED PROTEIN 2"/>
    <property type="match status" value="1"/>
</dbReference>
<evidence type="ECO:0000313" key="3">
    <source>
        <dbReference type="EMBL" id="AWI04046.1"/>
    </source>
</evidence>
<evidence type="ECO:0000313" key="4">
    <source>
        <dbReference type="Proteomes" id="UP000244910"/>
    </source>
</evidence>
<dbReference type="InterPro" id="IPR036779">
    <property type="entry name" value="LysM_dom_sf"/>
</dbReference>
<dbReference type="KEGG" id="cdrk:B9W14_05890"/>
<dbReference type="EMBL" id="CP020953">
    <property type="protein sequence ID" value="AWI04046.1"/>
    <property type="molecule type" value="Genomic_DNA"/>
</dbReference>
<dbReference type="PROSITE" id="PS51782">
    <property type="entry name" value="LYSM"/>
    <property type="match status" value="2"/>
</dbReference>
<evidence type="ECO:0000256" key="1">
    <source>
        <dbReference type="SAM" id="SignalP"/>
    </source>
</evidence>
<evidence type="ECO:0000259" key="2">
    <source>
        <dbReference type="PROSITE" id="PS51782"/>
    </source>
</evidence>
<dbReference type="InterPro" id="IPR018392">
    <property type="entry name" value="LysM"/>
</dbReference>
<dbReference type="SUPFAM" id="SSF54106">
    <property type="entry name" value="LysM domain"/>
    <property type="match status" value="2"/>
</dbReference>
<dbReference type="GO" id="GO:0016787">
    <property type="term" value="F:hydrolase activity"/>
    <property type="evidence" value="ECO:0007669"/>
    <property type="project" value="InterPro"/>
</dbReference>
<protein>
    <submittedName>
        <fullName evidence="3">Peptidoglycan-binding protein</fullName>
    </submittedName>
</protein>
<dbReference type="RefSeq" id="WP_032077601.1">
    <property type="nucleotide sequence ID" value="NZ_CP020953.1"/>
</dbReference>
<gene>
    <name evidence="3" type="ORF">B9W14_05890</name>
</gene>
<dbReference type="OrthoDB" id="9785345at2"/>
<dbReference type="Pfam" id="PF01476">
    <property type="entry name" value="LysM"/>
    <property type="match status" value="2"/>
</dbReference>
<dbReference type="InterPro" id="IPR011105">
    <property type="entry name" value="Cell_wall_hydrolase_SleB"/>
</dbReference>
<dbReference type="PANTHER" id="PTHR33734:SF22">
    <property type="entry name" value="MEMBRANE-BOUND LYTIC MUREIN TRANSGLYCOSYLASE D"/>
    <property type="match status" value="1"/>
</dbReference>
<organism evidence="3 4">
    <name type="scientific">Clostridium drakei</name>
    <dbReference type="NCBI Taxonomy" id="332101"/>
    <lineage>
        <taxon>Bacteria</taxon>
        <taxon>Bacillati</taxon>
        <taxon>Bacillota</taxon>
        <taxon>Clostridia</taxon>
        <taxon>Eubacteriales</taxon>
        <taxon>Clostridiaceae</taxon>
        <taxon>Clostridium</taxon>
    </lineage>
</organism>
<keyword evidence="4" id="KW-1185">Reference proteome</keyword>
<dbReference type="CDD" id="cd00118">
    <property type="entry name" value="LysM"/>
    <property type="match status" value="2"/>
</dbReference>
<feature type="domain" description="LysM" evidence="2">
    <location>
        <begin position="73"/>
        <end position="116"/>
    </location>
</feature>
<sequence length="259" mass="28167">MINLKKIRNLVSIASLSLMICTPVQAANYTVTSGDSLYTIGKLFNTTYTSIMKDNNLTDSSIYPGKTLTVPGCIYTVKSGDTLYLISQKYGVSISDLRQANNKWDNYLNIGDKLNLPGITSSNTTETPATAVSNTTASYTASDLDILSRLIMAEAQGESYNAKVAVGAVVLNRVKDSRFPKTISSVIYEKSGGYYQFTPVVNGWINKSASAECVQAAKDALNGVDPSNGAFYYFDDSATNQWLWSKPLAARIGKLVFVY</sequence>
<accession>A0A2U8DMT1</accession>
<dbReference type="Gene3D" id="1.10.10.2520">
    <property type="entry name" value="Cell wall hydrolase SleB, domain 1"/>
    <property type="match status" value="1"/>
</dbReference>
<dbReference type="Gene3D" id="3.10.350.10">
    <property type="entry name" value="LysM domain"/>
    <property type="match status" value="2"/>
</dbReference>